<reference evidence="4" key="1">
    <citation type="journal article" date="2011" name="Genome Biol.">
        <title>The draft genome of the carcinogenic human liver fluke Clonorchis sinensis.</title>
        <authorList>
            <person name="Wang X."/>
            <person name="Chen W."/>
            <person name="Huang Y."/>
            <person name="Sun J."/>
            <person name="Men J."/>
            <person name="Liu H."/>
            <person name="Luo F."/>
            <person name="Guo L."/>
            <person name="Lv X."/>
            <person name="Deng C."/>
            <person name="Zhou C."/>
            <person name="Fan Y."/>
            <person name="Li X."/>
            <person name="Huang L."/>
            <person name="Hu Y."/>
            <person name="Liang C."/>
            <person name="Hu X."/>
            <person name="Xu J."/>
            <person name="Yu X."/>
        </authorList>
    </citation>
    <scope>NUCLEOTIDE SEQUENCE [LARGE SCALE GENOMIC DNA]</scope>
    <source>
        <strain evidence="4">Henan</strain>
    </source>
</reference>
<feature type="region of interest" description="Disordered" evidence="2">
    <location>
        <begin position="743"/>
        <end position="787"/>
    </location>
</feature>
<comment type="similarity">
    <text evidence="1">Belongs to the aldolase class II family. Adducin subfamily.</text>
</comment>
<dbReference type="GO" id="GO:0014069">
    <property type="term" value="C:postsynaptic density"/>
    <property type="evidence" value="ECO:0007669"/>
    <property type="project" value="TreeGrafter"/>
</dbReference>
<dbReference type="InterPro" id="IPR036409">
    <property type="entry name" value="Aldolase_II/adducin_N_sf"/>
</dbReference>
<feature type="domain" description="Class II aldolase/adducin N-terminal" evidence="3">
    <location>
        <begin position="141"/>
        <end position="343"/>
    </location>
</feature>
<dbReference type="Pfam" id="PF00596">
    <property type="entry name" value="Aldolase_II"/>
    <property type="match status" value="1"/>
</dbReference>
<reference key="2">
    <citation type="submission" date="2011-10" db="EMBL/GenBank/DDBJ databases">
        <title>The genome and transcriptome sequence of Clonorchis sinensis provide insights into the carcinogenic liver fluke.</title>
        <authorList>
            <person name="Wang X."/>
            <person name="Huang Y."/>
            <person name="Chen W."/>
            <person name="Liu H."/>
            <person name="Guo L."/>
            <person name="Chen Y."/>
            <person name="Luo F."/>
            <person name="Zhou W."/>
            <person name="Sun J."/>
            <person name="Mao Q."/>
            <person name="Liang P."/>
            <person name="Zhou C."/>
            <person name="Tian Y."/>
            <person name="Men J."/>
            <person name="Lv X."/>
            <person name="Huang L."/>
            <person name="Zhou J."/>
            <person name="Hu Y."/>
            <person name="Li R."/>
            <person name="Zhang F."/>
            <person name="Lei H."/>
            <person name="Li X."/>
            <person name="Hu X."/>
            <person name="Liang C."/>
            <person name="Xu J."/>
            <person name="Wu Z."/>
            <person name="Yu X."/>
        </authorList>
    </citation>
    <scope>NUCLEOTIDE SEQUENCE</scope>
    <source>
        <strain>Henan</strain>
    </source>
</reference>
<feature type="region of interest" description="Disordered" evidence="2">
    <location>
        <begin position="1"/>
        <end position="21"/>
    </location>
</feature>
<dbReference type="SMART" id="SM01007">
    <property type="entry name" value="Aldolase_II"/>
    <property type="match status" value="1"/>
</dbReference>
<evidence type="ECO:0000256" key="1">
    <source>
        <dbReference type="ARBA" id="ARBA00006274"/>
    </source>
</evidence>
<evidence type="ECO:0000313" key="5">
    <source>
        <dbReference type="Proteomes" id="UP000008909"/>
    </source>
</evidence>
<evidence type="ECO:0000313" key="4">
    <source>
        <dbReference type="EMBL" id="GAA30005.2"/>
    </source>
</evidence>
<name>H2KNK8_CLOSI</name>
<protein>
    <submittedName>
        <fullName evidence="4">Alpha-adducin</fullName>
    </submittedName>
</protein>
<dbReference type="SUPFAM" id="SSF53639">
    <property type="entry name" value="AraD/HMP-PK domain-like"/>
    <property type="match status" value="1"/>
</dbReference>
<sequence length="910" mass="99927">MPDGSSITCENPGEKPEKFITTIDPDNPDYQRNLLRPASIKEDVNLMSQKQRVTLILNSESFRRELEEIVRSQSQSGEYPGMSTSLLSLQHISELFASVPSGHASTGVGLNKGQRNGIIPINDLRGGEATIYSRRERSLRCKLAAVYRLIDLFGWNTSIHNHVTARISSKNEHFLVNPFGLLYHEITASSLLKVDCKGHVLDPGSTVLGLNHATWMLHSAVHSARADVRCIIHVDTPATIAVSCMKSGLLPLCHEAMILGEISYYTPSSLFLGGVSNGDQQAVNGDHDKLKDWSAERSAITEALGPTSRVLFLRTRGLLALGETVEEAWHYATNAVVACDTQLLLASLDAENLVLPTEKLKQKTYETWRTSGLGGLSGPEAALAIRLAAVNRSSATEGGFSSSTEGAHVDGDGVPVATSRPWRLGELEFEAMMRHLDNAGCRTGHLYRQEALASPRRERRARTLDGKGYSSLDDDIQVPPTASSVSATMAYYYDDGFLSGDETETPRPSTLRREWAQKHWLNTPNKYTKELIQPSPAHQPVSHWVSEKENAIRKAVSSGALPPPAPFHPLTPGAVPMGTTGGPATGTASVCSPYNVFAPQGSNPKEYRDQQRKVKAKYYHDTNTAGPQSRLLDNLTWDEARRVRDEGLMKVLGPKYAALVAQGAVQDVPVAAASKAIIQRDVRNAAVVYDALYSHQNPFEKITDEELEMYRREIEIKNNPELAAELERRGLVVADGALSPVPPDSLAVDSGATDLESASDTGAAHLAPPTTAGTLTSEPSGTEDAGEHELRIKMDSQLLVKRKKVFAAELFIRETPTYSYRSGFAGKHTTRMPYQCAWLFKFDTTLEYEVIDGLLSGHTRKDENYAVHFVSVCFSYTFGESLAMGEFRMNLDRIIVCLFWTSATRSDWTV</sequence>
<dbReference type="GO" id="GO:0051015">
    <property type="term" value="F:actin filament binding"/>
    <property type="evidence" value="ECO:0007669"/>
    <property type="project" value="TreeGrafter"/>
</dbReference>
<dbReference type="InterPro" id="IPR051017">
    <property type="entry name" value="Aldolase-II_Adducin_sf"/>
</dbReference>
<dbReference type="InterPro" id="IPR001303">
    <property type="entry name" value="Aldolase_II/adducin_N"/>
</dbReference>
<dbReference type="PANTHER" id="PTHR10672">
    <property type="entry name" value="ADDUCIN"/>
    <property type="match status" value="1"/>
</dbReference>
<keyword evidence="5" id="KW-1185">Reference proteome</keyword>
<dbReference type="AlphaFoldDB" id="H2KNK8"/>
<accession>H2KNK8</accession>
<dbReference type="Gene3D" id="3.40.225.10">
    <property type="entry name" value="Class II aldolase/adducin N-terminal domain"/>
    <property type="match status" value="1"/>
</dbReference>
<evidence type="ECO:0000256" key="2">
    <source>
        <dbReference type="SAM" id="MobiDB-lite"/>
    </source>
</evidence>
<dbReference type="GO" id="GO:0005856">
    <property type="term" value="C:cytoskeleton"/>
    <property type="evidence" value="ECO:0007669"/>
    <property type="project" value="TreeGrafter"/>
</dbReference>
<dbReference type="EMBL" id="DF142838">
    <property type="protein sequence ID" value="GAA30005.2"/>
    <property type="molecule type" value="Genomic_DNA"/>
</dbReference>
<evidence type="ECO:0000259" key="3">
    <source>
        <dbReference type="SMART" id="SM01007"/>
    </source>
</evidence>
<organism evidence="4 5">
    <name type="scientific">Clonorchis sinensis</name>
    <name type="common">Chinese liver fluke</name>
    <dbReference type="NCBI Taxonomy" id="79923"/>
    <lineage>
        <taxon>Eukaryota</taxon>
        <taxon>Metazoa</taxon>
        <taxon>Spiralia</taxon>
        <taxon>Lophotrochozoa</taxon>
        <taxon>Platyhelminthes</taxon>
        <taxon>Trematoda</taxon>
        <taxon>Digenea</taxon>
        <taxon>Opisthorchiida</taxon>
        <taxon>Opisthorchiata</taxon>
        <taxon>Opisthorchiidae</taxon>
        <taxon>Clonorchis</taxon>
    </lineage>
</organism>
<dbReference type="PANTHER" id="PTHR10672:SF3">
    <property type="entry name" value="PROTEIN HU-LI TAI SHAO"/>
    <property type="match status" value="1"/>
</dbReference>
<feature type="compositionally biased region" description="Polar residues" evidence="2">
    <location>
        <begin position="771"/>
        <end position="780"/>
    </location>
</feature>
<dbReference type="GO" id="GO:0005886">
    <property type="term" value="C:plasma membrane"/>
    <property type="evidence" value="ECO:0007669"/>
    <property type="project" value="UniProtKB-SubCell"/>
</dbReference>
<gene>
    <name evidence="4" type="ORF">CLF_100353</name>
</gene>
<dbReference type="Proteomes" id="UP000008909">
    <property type="component" value="Unassembled WGS sequence"/>
</dbReference>
<proteinExistence type="inferred from homology"/>
<feature type="region of interest" description="Disordered" evidence="2">
    <location>
        <begin position="453"/>
        <end position="477"/>
    </location>
</feature>